<protein>
    <submittedName>
        <fullName evidence="1">Uncharacterized protein</fullName>
    </submittedName>
</protein>
<dbReference type="AlphaFoldDB" id="A0A2P2N082"/>
<evidence type="ECO:0000313" key="1">
    <source>
        <dbReference type="EMBL" id="MBX35848.1"/>
    </source>
</evidence>
<dbReference type="EMBL" id="GGEC01055364">
    <property type="protein sequence ID" value="MBX35848.1"/>
    <property type="molecule type" value="Transcribed_RNA"/>
</dbReference>
<organism evidence="1">
    <name type="scientific">Rhizophora mucronata</name>
    <name type="common">Asiatic mangrove</name>
    <dbReference type="NCBI Taxonomy" id="61149"/>
    <lineage>
        <taxon>Eukaryota</taxon>
        <taxon>Viridiplantae</taxon>
        <taxon>Streptophyta</taxon>
        <taxon>Embryophyta</taxon>
        <taxon>Tracheophyta</taxon>
        <taxon>Spermatophyta</taxon>
        <taxon>Magnoliopsida</taxon>
        <taxon>eudicotyledons</taxon>
        <taxon>Gunneridae</taxon>
        <taxon>Pentapetalae</taxon>
        <taxon>rosids</taxon>
        <taxon>fabids</taxon>
        <taxon>Malpighiales</taxon>
        <taxon>Rhizophoraceae</taxon>
        <taxon>Rhizophora</taxon>
    </lineage>
</organism>
<accession>A0A2P2N082</accession>
<name>A0A2P2N082_RHIMU</name>
<reference evidence="1" key="1">
    <citation type="submission" date="2018-02" db="EMBL/GenBank/DDBJ databases">
        <title>Rhizophora mucronata_Transcriptome.</title>
        <authorList>
            <person name="Meera S.P."/>
            <person name="Sreeshan A."/>
            <person name="Augustine A."/>
        </authorList>
    </citation>
    <scope>NUCLEOTIDE SEQUENCE</scope>
    <source>
        <tissue evidence="1">Leaf</tissue>
    </source>
</reference>
<sequence length="35" mass="3866">MYPPTDSIILILAFLSLDEHTYGSLYPIAGPTEIN</sequence>
<proteinExistence type="predicted"/>